<reference evidence="1 2" key="1">
    <citation type="journal article" date="2018" name="Nat. Ecol. Evol.">
        <title>Shark genomes provide insights into elasmobranch evolution and the origin of vertebrates.</title>
        <authorList>
            <person name="Hara Y"/>
            <person name="Yamaguchi K"/>
            <person name="Onimaru K"/>
            <person name="Kadota M"/>
            <person name="Koyanagi M"/>
            <person name="Keeley SD"/>
            <person name="Tatsumi K"/>
            <person name="Tanaka K"/>
            <person name="Motone F"/>
            <person name="Kageyama Y"/>
            <person name="Nozu R"/>
            <person name="Adachi N"/>
            <person name="Nishimura O"/>
            <person name="Nakagawa R"/>
            <person name="Tanegashima C"/>
            <person name="Kiyatake I"/>
            <person name="Matsumoto R"/>
            <person name="Murakumo K"/>
            <person name="Nishida K"/>
            <person name="Terakita A"/>
            <person name="Kuratani S"/>
            <person name="Sato K"/>
            <person name="Hyodo S Kuraku.S."/>
        </authorList>
    </citation>
    <scope>NUCLEOTIDE SEQUENCE [LARGE SCALE GENOMIC DNA]</scope>
</reference>
<protein>
    <submittedName>
        <fullName evidence="1">Uncharacterized protein</fullName>
    </submittedName>
</protein>
<dbReference type="EMBL" id="BEZZ01263653">
    <property type="protein sequence ID" value="GCC49442.1"/>
    <property type="molecule type" value="Genomic_DNA"/>
</dbReference>
<keyword evidence="2" id="KW-1185">Reference proteome</keyword>
<sequence>MSAHTGTSITEPRNAALIAAVDASKLRLLHDEVIPTEHIPQTDLDRAACSSLRDIEWGGLLSTGSAKFHTCKIESLEARTMRKIGAIQDVQCWNDSKRDAAARMHRDAFDTRPHSLRSSRV</sequence>
<comment type="caution">
    <text evidence="1">The sequence shown here is derived from an EMBL/GenBank/DDBJ whole genome shotgun (WGS) entry which is preliminary data.</text>
</comment>
<organism evidence="1 2">
    <name type="scientific">Chiloscyllium punctatum</name>
    <name type="common">Brownbanded bambooshark</name>
    <name type="synonym">Hemiscyllium punctatum</name>
    <dbReference type="NCBI Taxonomy" id="137246"/>
    <lineage>
        <taxon>Eukaryota</taxon>
        <taxon>Metazoa</taxon>
        <taxon>Chordata</taxon>
        <taxon>Craniata</taxon>
        <taxon>Vertebrata</taxon>
        <taxon>Chondrichthyes</taxon>
        <taxon>Elasmobranchii</taxon>
        <taxon>Galeomorphii</taxon>
        <taxon>Galeoidea</taxon>
        <taxon>Orectolobiformes</taxon>
        <taxon>Hemiscylliidae</taxon>
        <taxon>Chiloscyllium</taxon>
    </lineage>
</organism>
<evidence type="ECO:0000313" key="1">
    <source>
        <dbReference type="EMBL" id="GCC49442.1"/>
    </source>
</evidence>
<evidence type="ECO:0000313" key="2">
    <source>
        <dbReference type="Proteomes" id="UP000287033"/>
    </source>
</evidence>
<accession>A0A401U3H1</accession>
<dbReference type="AlphaFoldDB" id="A0A401U3H1"/>
<gene>
    <name evidence="1" type="ORF">chiPu_0033486</name>
</gene>
<dbReference type="Proteomes" id="UP000287033">
    <property type="component" value="Unassembled WGS sequence"/>
</dbReference>
<proteinExistence type="predicted"/>
<name>A0A401U3H1_CHIPU</name>